<dbReference type="Proteomes" id="UP000076842">
    <property type="component" value="Unassembled WGS sequence"/>
</dbReference>
<organism evidence="11 12">
    <name type="scientific">Calocera cornea HHB12733</name>
    <dbReference type="NCBI Taxonomy" id="1353952"/>
    <lineage>
        <taxon>Eukaryota</taxon>
        <taxon>Fungi</taxon>
        <taxon>Dikarya</taxon>
        <taxon>Basidiomycota</taxon>
        <taxon>Agaricomycotina</taxon>
        <taxon>Dacrymycetes</taxon>
        <taxon>Dacrymycetales</taxon>
        <taxon>Dacrymycetaceae</taxon>
        <taxon>Calocera</taxon>
    </lineage>
</organism>
<evidence type="ECO:0000256" key="9">
    <source>
        <dbReference type="PIRSR" id="PIRSR602401-1"/>
    </source>
</evidence>
<dbReference type="SUPFAM" id="SSF48264">
    <property type="entry name" value="Cytochrome P450"/>
    <property type="match status" value="1"/>
</dbReference>
<dbReference type="InterPro" id="IPR050121">
    <property type="entry name" value="Cytochrome_P450_monoxygenase"/>
</dbReference>
<keyword evidence="5 9" id="KW-0479">Metal-binding</keyword>
<evidence type="ECO:0000313" key="12">
    <source>
        <dbReference type="Proteomes" id="UP000076842"/>
    </source>
</evidence>
<dbReference type="PROSITE" id="PS00086">
    <property type="entry name" value="CYTOCHROME_P450"/>
    <property type="match status" value="1"/>
</dbReference>
<comment type="similarity">
    <text evidence="3 10">Belongs to the cytochrome P450 family.</text>
</comment>
<evidence type="ECO:0000256" key="6">
    <source>
        <dbReference type="ARBA" id="ARBA00023002"/>
    </source>
</evidence>
<dbReference type="PANTHER" id="PTHR24305:SF166">
    <property type="entry name" value="CYTOCHROME P450 12A4, MITOCHONDRIAL-RELATED"/>
    <property type="match status" value="1"/>
</dbReference>
<dbReference type="AlphaFoldDB" id="A0A165EXY4"/>
<keyword evidence="8 10" id="KW-0503">Monooxygenase</keyword>
<feature type="binding site" description="axial binding residue" evidence="9">
    <location>
        <position position="407"/>
    </location>
    <ligand>
        <name>heme</name>
        <dbReference type="ChEBI" id="CHEBI:30413"/>
    </ligand>
    <ligandPart>
        <name>Fe</name>
        <dbReference type="ChEBI" id="CHEBI:18248"/>
    </ligandPart>
</feature>
<dbReference type="GO" id="GO:0016705">
    <property type="term" value="F:oxidoreductase activity, acting on paired donors, with incorporation or reduction of molecular oxygen"/>
    <property type="evidence" value="ECO:0007669"/>
    <property type="project" value="InterPro"/>
</dbReference>
<dbReference type="PRINTS" id="PR00463">
    <property type="entry name" value="EP450I"/>
</dbReference>
<dbReference type="InterPro" id="IPR036396">
    <property type="entry name" value="Cyt_P450_sf"/>
</dbReference>
<evidence type="ECO:0000256" key="2">
    <source>
        <dbReference type="ARBA" id="ARBA00005179"/>
    </source>
</evidence>
<keyword evidence="6 10" id="KW-0560">Oxidoreductase</keyword>
<evidence type="ECO:0000256" key="7">
    <source>
        <dbReference type="ARBA" id="ARBA00023004"/>
    </source>
</evidence>
<dbReference type="InParanoid" id="A0A165EXY4"/>
<name>A0A165EXY4_9BASI</name>
<protein>
    <submittedName>
        <fullName evidence="11">Cytochrome P450</fullName>
    </submittedName>
</protein>
<evidence type="ECO:0000256" key="5">
    <source>
        <dbReference type="ARBA" id="ARBA00022723"/>
    </source>
</evidence>
<gene>
    <name evidence="11" type="ORF">CALCODRAFT_436709</name>
</gene>
<evidence type="ECO:0000256" key="3">
    <source>
        <dbReference type="ARBA" id="ARBA00010617"/>
    </source>
</evidence>
<dbReference type="Gene3D" id="1.10.630.10">
    <property type="entry name" value="Cytochrome P450"/>
    <property type="match status" value="1"/>
</dbReference>
<evidence type="ECO:0000313" key="11">
    <source>
        <dbReference type="EMBL" id="KZT55755.1"/>
    </source>
</evidence>
<proteinExistence type="inferred from homology"/>
<dbReference type="Pfam" id="PF00067">
    <property type="entry name" value="p450"/>
    <property type="match status" value="1"/>
</dbReference>
<sequence length="471" mass="53521">MPVSLRTLVQNHHNLTLLLVWKKYGNDVIALVPFISGRSVLYTRSVEVAKQILGQKSDWDKVPEQVDALALFGENLFSSYREGWQRHRRITGPGFKHKLYEQVWNESIRTYHDMVHTEGWRANASYIHSDVTAMASKVALYIVASCGFGMSLAWEETVGERVKGLTLSECFHIASRSVYAQIFLPKWCFRLPYKPLRKIREANLILESILLGIIQKRKAEGVANRKERAEKDIFSLLLDANEEEVDAKNALNDRELISDVFLLMVAGHETTSHALASVLGLLACHSDVQERAYKEIMSVVPDGRDPTFQDSEAFPYLQACFLEAIRFFPSVAGMPRRAMADTVLHVPSNHGTVTDVVVKKDQYMVIDLFAISYNEAYYPDPDQYIPERWLDPSTEQGMNFGGGPRVCIGRRFALSEATAMLSMIIRDWKIEPVLREGESLAEWRKRCLDGNVANTLGFGPKSFPLRFRARE</sequence>
<keyword evidence="7 9" id="KW-0408">Iron</keyword>
<dbReference type="PRINTS" id="PR00385">
    <property type="entry name" value="P450"/>
</dbReference>
<dbReference type="EMBL" id="KV423989">
    <property type="protein sequence ID" value="KZT55755.1"/>
    <property type="molecule type" value="Genomic_DNA"/>
</dbReference>
<dbReference type="PANTHER" id="PTHR24305">
    <property type="entry name" value="CYTOCHROME P450"/>
    <property type="match status" value="1"/>
</dbReference>
<keyword evidence="4 9" id="KW-0349">Heme</keyword>
<evidence type="ECO:0000256" key="8">
    <source>
        <dbReference type="ARBA" id="ARBA00023033"/>
    </source>
</evidence>
<keyword evidence="12" id="KW-1185">Reference proteome</keyword>
<dbReference type="InterPro" id="IPR001128">
    <property type="entry name" value="Cyt_P450"/>
</dbReference>
<dbReference type="OrthoDB" id="1470350at2759"/>
<dbReference type="InterPro" id="IPR017972">
    <property type="entry name" value="Cyt_P450_CS"/>
</dbReference>
<dbReference type="GO" id="GO:0020037">
    <property type="term" value="F:heme binding"/>
    <property type="evidence" value="ECO:0007669"/>
    <property type="project" value="InterPro"/>
</dbReference>
<evidence type="ECO:0000256" key="10">
    <source>
        <dbReference type="RuleBase" id="RU000461"/>
    </source>
</evidence>
<evidence type="ECO:0000256" key="1">
    <source>
        <dbReference type="ARBA" id="ARBA00001971"/>
    </source>
</evidence>
<dbReference type="InterPro" id="IPR002401">
    <property type="entry name" value="Cyt_P450_E_grp-I"/>
</dbReference>
<dbReference type="GO" id="GO:0004497">
    <property type="term" value="F:monooxygenase activity"/>
    <property type="evidence" value="ECO:0007669"/>
    <property type="project" value="UniProtKB-KW"/>
</dbReference>
<dbReference type="STRING" id="1353952.A0A165EXY4"/>
<comment type="pathway">
    <text evidence="2">Secondary metabolite biosynthesis.</text>
</comment>
<comment type="cofactor">
    <cofactor evidence="1 9">
        <name>heme</name>
        <dbReference type="ChEBI" id="CHEBI:30413"/>
    </cofactor>
</comment>
<evidence type="ECO:0000256" key="4">
    <source>
        <dbReference type="ARBA" id="ARBA00022617"/>
    </source>
</evidence>
<accession>A0A165EXY4</accession>
<reference evidence="11 12" key="1">
    <citation type="journal article" date="2016" name="Mol. Biol. Evol.">
        <title>Comparative Genomics of Early-Diverging Mushroom-Forming Fungi Provides Insights into the Origins of Lignocellulose Decay Capabilities.</title>
        <authorList>
            <person name="Nagy L.G."/>
            <person name="Riley R."/>
            <person name="Tritt A."/>
            <person name="Adam C."/>
            <person name="Daum C."/>
            <person name="Floudas D."/>
            <person name="Sun H."/>
            <person name="Yadav J.S."/>
            <person name="Pangilinan J."/>
            <person name="Larsson K.H."/>
            <person name="Matsuura K."/>
            <person name="Barry K."/>
            <person name="Labutti K."/>
            <person name="Kuo R."/>
            <person name="Ohm R.A."/>
            <person name="Bhattacharya S.S."/>
            <person name="Shirouzu T."/>
            <person name="Yoshinaga Y."/>
            <person name="Martin F.M."/>
            <person name="Grigoriev I.V."/>
            <person name="Hibbett D.S."/>
        </authorList>
    </citation>
    <scope>NUCLEOTIDE SEQUENCE [LARGE SCALE GENOMIC DNA]</scope>
    <source>
        <strain evidence="11 12">HHB12733</strain>
    </source>
</reference>
<dbReference type="GO" id="GO:0005506">
    <property type="term" value="F:iron ion binding"/>
    <property type="evidence" value="ECO:0007669"/>
    <property type="project" value="InterPro"/>
</dbReference>